<comment type="caution">
    <text evidence="13">The sequence shown here is derived from an EMBL/GenBank/DDBJ whole genome shotgun (WGS) entry which is preliminary data.</text>
</comment>
<evidence type="ECO:0000313" key="14">
    <source>
        <dbReference type="Proteomes" id="UP001157974"/>
    </source>
</evidence>
<dbReference type="Proteomes" id="UP001157974">
    <property type="component" value="Unassembled WGS sequence"/>
</dbReference>
<feature type="binding site" evidence="10">
    <location>
        <begin position="149"/>
        <end position="151"/>
    </location>
    <ligand>
        <name>substrate</name>
    </ligand>
</feature>
<feature type="site" description="Lowers pKa of active site Cys" evidence="11">
    <location>
        <position position="146"/>
    </location>
</feature>
<evidence type="ECO:0000256" key="3">
    <source>
        <dbReference type="ARBA" id="ARBA00007907"/>
    </source>
</evidence>
<comment type="similarity">
    <text evidence="3">Belongs to the LipB family.</text>
</comment>
<evidence type="ECO:0000256" key="7">
    <source>
        <dbReference type="ARBA" id="ARBA00030797"/>
    </source>
</evidence>
<dbReference type="InterPro" id="IPR020605">
    <property type="entry name" value="Octanoyltransferase_CS"/>
</dbReference>
<dbReference type="InterPro" id="IPR045864">
    <property type="entry name" value="aa-tRNA-synth_II/BPL/LPL"/>
</dbReference>
<sequence length="224" mass="25684">MNAAARRFCWYYNVKGRVRYQTAWEWQRSLRCERMVESGRDLPDVLILLEHQPVYTLGRASSEEHVKFDLQNPPWDVHRIDRGGEVTYHGPGQVVGYPIVNLRNHKKDLRWYIRSLEQVIINTLAKYDVEGTRKEGLTGVWNGEQKLAAIGLGASKWVTMHGFALNVTEDLSGFDQIVPCGIKEKSVGCLNRFAPQVTPEQVRKDLSDCFAEEFSLEMIPFKGT</sequence>
<dbReference type="GO" id="GO:0009249">
    <property type="term" value="P:protein lipoylation"/>
    <property type="evidence" value="ECO:0007669"/>
    <property type="project" value="InterPro"/>
</dbReference>
<dbReference type="NCBIfam" id="NF010925">
    <property type="entry name" value="PRK14345.1"/>
    <property type="match status" value="1"/>
</dbReference>
<evidence type="ECO:0000256" key="4">
    <source>
        <dbReference type="ARBA" id="ARBA00012334"/>
    </source>
</evidence>
<dbReference type="SUPFAM" id="SSF55681">
    <property type="entry name" value="Class II aaRS and biotin synthetases"/>
    <property type="match status" value="1"/>
</dbReference>
<dbReference type="NCBIfam" id="TIGR00214">
    <property type="entry name" value="lipB"/>
    <property type="match status" value="1"/>
</dbReference>
<proteinExistence type="inferred from homology"/>
<accession>A0AAV8V061</accession>
<dbReference type="Gene3D" id="3.30.930.10">
    <property type="entry name" value="Bira Bifunctional Protein, Domain 2"/>
    <property type="match status" value="1"/>
</dbReference>
<keyword evidence="14" id="KW-1185">Reference proteome</keyword>
<comment type="pathway">
    <text evidence="2">Protein modification; protein lipoylation via endogenous pathway; protein N(6)-(lipoyl)lysine from octanoyl-[acyl-carrier-protein]: step 1/2.</text>
</comment>
<organism evidence="13 14">
    <name type="scientific">Rhodosorus marinus</name>
    <dbReference type="NCBI Taxonomy" id="101924"/>
    <lineage>
        <taxon>Eukaryota</taxon>
        <taxon>Rhodophyta</taxon>
        <taxon>Stylonematophyceae</taxon>
        <taxon>Stylonematales</taxon>
        <taxon>Stylonemataceae</taxon>
        <taxon>Rhodosorus</taxon>
    </lineage>
</organism>
<evidence type="ECO:0000259" key="12">
    <source>
        <dbReference type="PROSITE" id="PS51733"/>
    </source>
</evidence>
<keyword evidence="5" id="KW-0808">Transferase</keyword>
<dbReference type="PANTHER" id="PTHR10993">
    <property type="entry name" value="OCTANOYLTRANSFERASE"/>
    <property type="match status" value="1"/>
</dbReference>
<evidence type="ECO:0000256" key="11">
    <source>
        <dbReference type="PIRSR" id="PIRSR016262-3"/>
    </source>
</evidence>
<dbReference type="FunFam" id="3.30.930.10:FF:000035">
    <property type="entry name" value="Putative lipoyltransferase 2, mitochondrial"/>
    <property type="match status" value="1"/>
</dbReference>
<dbReference type="CDD" id="cd16444">
    <property type="entry name" value="LipB"/>
    <property type="match status" value="1"/>
</dbReference>
<dbReference type="PROSITE" id="PS01313">
    <property type="entry name" value="LIPB"/>
    <property type="match status" value="1"/>
</dbReference>
<dbReference type="InterPro" id="IPR004143">
    <property type="entry name" value="BPL_LPL_catalytic"/>
</dbReference>
<dbReference type="Pfam" id="PF21948">
    <property type="entry name" value="LplA-B_cat"/>
    <property type="match status" value="1"/>
</dbReference>
<gene>
    <name evidence="13" type="ORF">NDN08_007944</name>
</gene>
<evidence type="ECO:0000256" key="8">
    <source>
        <dbReference type="ARBA" id="ARBA00033331"/>
    </source>
</evidence>
<protein>
    <recommendedName>
        <fullName evidence="4">lipoyl(octanoyl) transferase</fullName>
        <ecNumber evidence="4">2.3.1.181</ecNumber>
    </recommendedName>
    <alternativeName>
        <fullName evidence="7">Lipoate-protein ligase B</fullName>
    </alternativeName>
    <alternativeName>
        <fullName evidence="8">Lipoyl/octanoyl transferase</fullName>
    </alternativeName>
</protein>
<feature type="domain" description="BPL/LPL catalytic" evidence="12">
    <location>
        <begin position="40"/>
        <end position="218"/>
    </location>
</feature>
<evidence type="ECO:0000313" key="13">
    <source>
        <dbReference type="EMBL" id="KAJ8907840.1"/>
    </source>
</evidence>
<dbReference type="InterPro" id="IPR000544">
    <property type="entry name" value="Octanoyltransferase"/>
</dbReference>
<dbReference type="HAMAP" id="MF_00013">
    <property type="entry name" value="LipB"/>
    <property type="match status" value="1"/>
</dbReference>
<reference evidence="13 14" key="1">
    <citation type="journal article" date="2023" name="Nat. Commun.">
        <title>Origin of minicircular mitochondrial genomes in red algae.</title>
        <authorList>
            <person name="Lee Y."/>
            <person name="Cho C.H."/>
            <person name="Lee Y.M."/>
            <person name="Park S.I."/>
            <person name="Yang J.H."/>
            <person name="West J.A."/>
            <person name="Bhattacharya D."/>
            <person name="Yoon H.S."/>
        </authorList>
    </citation>
    <scope>NUCLEOTIDE SEQUENCE [LARGE SCALE GENOMIC DNA]</scope>
    <source>
        <strain evidence="13 14">CCMP1338</strain>
        <tissue evidence="13">Whole cell</tissue>
    </source>
</reference>
<dbReference type="AlphaFoldDB" id="A0AAV8V061"/>
<evidence type="ECO:0000256" key="5">
    <source>
        <dbReference type="ARBA" id="ARBA00022679"/>
    </source>
</evidence>
<dbReference type="EMBL" id="JAMWBK010000002">
    <property type="protein sequence ID" value="KAJ8907840.1"/>
    <property type="molecule type" value="Genomic_DNA"/>
</dbReference>
<dbReference type="GO" id="GO:0005739">
    <property type="term" value="C:mitochondrion"/>
    <property type="evidence" value="ECO:0007669"/>
    <property type="project" value="UniProtKB-SubCell"/>
</dbReference>
<feature type="active site" description="Acyl-thioester intermediate" evidence="9">
    <location>
        <position position="180"/>
    </location>
</feature>
<dbReference type="PANTHER" id="PTHR10993:SF7">
    <property type="entry name" value="LIPOYLTRANSFERASE 2, MITOCHONDRIAL-RELATED"/>
    <property type="match status" value="1"/>
</dbReference>
<dbReference type="PIRSF" id="PIRSF016262">
    <property type="entry name" value="LPLase"/>
    <property type="match status" value="1"/>
</dbReference>
<evidence type="ECO:0000256" key="10">
    <source>
        <dbReference type="PIRSR" id="PIRSR016262-2"/>
    </source>
</evidence>
<comment type="subcellular location">
    <subcellularLocation>
        <location evidence="1">Mitochondrion</location>
    </subcellularLocation>
</comment>
<dbReference type="PROSITE" id="PS51733">
    <property type="entry name" value="BPL_LPL_CATALYTIC"/>
    <property type="match status" value="1"/>
</dbReference>
<feature type="binding site" evidence="10">
    <location>
        <begin position="162"/>
        <end position="164"/>
    </location>
    <ligand>
        <name>substrate</name>
    </ligand>
</feature>
<dbReference type="GO" id="GO:0033819">
    <property type="term" value="F:lipoyl(octanoyl) transferase activity"/>
    <property type="evidence" value="ECO:0007669"/>
    <property type="project" value="UniProtKB-EC"/>
</dbReference>
<keyword evidence="6" id="KW-0012">Acyltransferase</keyword>
<feature type="binding site" evidence="10">
    <location>
        <begin position="82"/>
        <end position="89"/>
    </location>
    <ligand>
        <name>substrate</name>
    </ligand>
</feature>
<evidence type="ECO:0000256" key="2">
    <source>
        <dbReference type="ARBA" id="ARBA00004821"/>
    </source>
</evidence>
<evidence type="ECO:0000256" key="6">
    <source>
        <dbReference type="ARBA" id="ARBA00023315"/>
    </source>
</evidence>
<evidence type="ECO:0000256" key="9">
    <source>
        <dbReference type="PIRSR" id="PIRSR016262-1"/>
    </source>
</evidence>
<dbReference type="EC" id="2.3.1.181" evidence="4"/>
<name>A0AAV8V061_9RHOD</name>
<evidence type="ECO:0000256" key="1">
    <source>
        <dbReference type="ARBA" id="ARBA00004173"/>
    </source>
</evidence>